<accession>A0A9N7UCK7</accession>
<protein>
    <submittedName>
        <fullName evidence="2">Uncharacterized protein</fullName>
    </submittedName>
</protein>
<sequence length="244" mass="26263">MEYERRLGRVPTLSRPSSDLSSGAVRCEGEARSVLRELAGPRGSCSNTAYLTPPTGSRGRSGGEEGPQAPPHREDCVGLSNPSQTRLFAGLGWGGGGGGVTLMVVPENPSAGEIPASAADDKFFHQLSHSHQLLQHRDGRLEHNAPQQQDAVITAVESRGEGPRPAQRRLLFHCPAPHHPAIERYNVYNEIALCWGSRGTDTNHYKDSTEASLDAWASACLQLKGGETTISWVAVAQVGERVFH</sequence>
<organism evidence="2 3">
    <name type="scientific">Pleuronectes platessa</name>
    <name type="common">European plaice</name>
    <dbReference type="NCBI Taxonomy" id="8262"/>
    <lineage>
        <taxon>Eukaryota</taxon>
        <taxon>Metazoa</taxon>
        <taxon>Chordata</taxon>
        <taxon>Craniata</taxon>
        <taxon>Vertebrata</taxon>
        <taxon>Euteleostomi</taxon>
        <taxon>Actinopterygii</taxon>
        <taxon>Neopterygii</taxon>
        <taxon>Teleostei</taxon>
        <taxon>Neoteleostei</taxon>
        <taxon>Acanthomorphata</taxon>
        <taxon>Carangaria</taxon>
        <taxon>Pleuronectiformes</taxon>
        <taxon>Pleuronectoidei</taxon>
        <taxon>Pleuronectidae</taxon>
        <taxon>Pleuronectes</taxon>
    </lineage>
</organism>
<keyword evidence="3" id="KW-1185">Reference proteome</keyword>
<evidence type="ECO:0000313" key="2">
    <source>
        <dbReference type="EMBL" id="CAB1427841.1"/>
    </source>
</evidence>
<feature type="region of interest" description="Disordered" evidence="1">
    <location>
        <begin position="1"/>
        <end position="81"/>
    </location>
</feature>
<dbReference type="EMBL" id="CADEAL010001001">
    <property type="protein sequence ID" value="CAB1427841.1"/>
    <property type="molecule type" value="Genomic_DNA"/>
</dbReference>
<comment type="caution">
    <text evidence="2">The sequence shown here is derived from an EMBL/GenBank/DDBJ whole genome shotgun (WGS) entry which is preliminary data.</text>
</comment>
<name>A0A9N7UCK7_PLEPL</name>
<dbReference type="AlphaFoldDB" id="A0A9N7UCK7"/>
<evidence type="ECO:0000256" key="1">
    <source>
        <dbReference type="SAM" id="MobiDB-lite"/>
    </source>
</evidence>
<dbReference type="Proteomes" id="UP001153269">
    <property type="component" value="Unassembled WGS sequence"/>
</dbReference>
<evidence type="ECO:0000313" key="3">
    <source>
        <dbReference type="Proteomes" id="UP001153269"/>
    </source>
</evidence>
<gene>
    <name evidence="2" type="ORF">PLEPLA_LOCUS15786</name>
</gene>
<proteinExistence type="predicted"/>
<reference evidence="2" key="1">
    <citation type="submission" date="2020-03" db="EMBL/GenBank/DDBJ databases">
        <authorList>
            <person name="Weist P."/>
        </authorList>
    </citation>
    <scope>NUCLEOTIDE SEQUENCE</scope>
</reference>